<dbReference type="PROSITE" id="PS51819">
    <property type="entry name" value="VOC"/>
    <property type="match status" value="1"/>
</dbReference>
<name>A0ABS2PBY2_9BACL</name>
<dbReference type="Proteomes" id="UP000741863">
    <property type="component" value="Unassembled WGS sequence"/>
</dbReference>
<dbReference type="Pfam" id="PF00903">
    <property type="entry name" value="Glyoxalase"/>
    <property type="match status" value="1"/>
</dbReference>
<protein>
    <submittedName>
        <fullName evidence="2">Lactoylglutathione lyase</fullName>
    </submittedName>
</protein>
<evidence type="ECO:0000313" key="3">
    <source>
        <dbReference type="Proteomes" id="UP000741863"/>
    </source>
</evidence>
<comment type="caution">
    <text evidence="2">The sequence shown here is derived from an EMBL/GenBank/DDBJ whole genome shotgun (WGS) entry which is preliminary data.</text>
</comment>
<reference evidence="2 3" key="1">
    <citation type="submission" date="2021-01" db="EMBL/GenBank/DDBJ databases">
        <title>Genomic Encyclopedia of Type Strains, Phase IV (KMG-IV): sequencing the most valuable type-strain genomes for metagenomic binning, comparative biology and taxonomic classification.</title>
        <authorList>
            <person name="Goeker M."/>
        </authorList>
    </citation>
    <scope>NUCLEOTIDE SEQUENCE [LARGE SCALE GENOMIC DNA]</scope>
    <source>
        <strain evidence="2 3">DSM 25540</strain>
    </source>
</reference>
<dbReference type="SUPFAM" id="SSF54593">
    <property type="entry name" value="Glyoxalase/Bleomycin resistance protein/Dihydroxybiphenyl dioxygenase"/>
    <property type="match status" value="1"/>
</dbReference>
<dbReference type="RefSeq" id="WP_204697411.1">
    <property type="nucleotide sequence ID" value="NZ_JAFBEC010000005.1"/>
</dbReference>
<dbReference type="PANTHER" id="PTHR36503:SF1">
    <property type="entry name" value="BLR2520 PROTEIN"/>
    <property type="match status" value="1"/>
</dbReference>
<feature type="domain" description="VOC" evidence="1">
    <location>
        <begin position="4"/>
        <end position="116"/>
    </location>
</feature>
<dbReference type="InterPro" id="IPR004360">
    <property type="entry name" value="Glyas_Fos-R_dOase_dom"/>
</dbReference>
<gene>
    <name evidence="2" type="ORF">JOD17_002026</name>
</gene>
<proteinExistence type="predicted"/>
<dbReference type="InterPro" id="IPR037523">
    <property type="entry name" value="VOC_core"/>
</dbReference>
<dbReference type="InterPro" id="IPR029068">
    <property type="entry name" value="Glyas_Bleomycin-R_OHBP_Dase"/>
</dbReference>
<dbReference type="PANTHER" id="PTHR36503">
    <property type="entry name" value="BLR2520 PROTEIN"/>
    <property type="match status" value="1"/>
</dbReference>
<organism evidence="2 3">
    <name type="scientific">Geomicrobium sediminis</name>
    <dbReference type="NCBI Taxonomy" id="1347788"/>
    <lineage>
        <taxon>Bacteria</taxon>
        <taxon>Bacillati</taxon>
        <taxon>Bacillota</taxon>
        <taxon>Bacilli</taxon>
        <taxon>Bacillales</taxon>
        <taxon>Geomicrobium</taxon>
    </lineage>
</organism>
<keyword evidence="2" id="KW-0456">Lyase</keyword>
<keyword evidence="3" id="KW-1185">Reference proteome</keyword>
<dbReference type="GO" id="GO:0016829">
    <property type="term" value="F:lyase activity"/>
    <property type="evidence" value="ECO:0007669"/>
    <property type="project" value="UniProtKB-KW"/>
</dbReference>
<evidence type="ECO:0000259" key="1">
    <source>
        <dbReference type="PROSITE" id="PS51819"/>
    </source>
</evidence>
<sequence length="118" mass="13591">MQPKITSITITVHNLDRAYRFYKDVFDLPFEQILIESDHVAFFFEQGISVVLMEGVIEEPSLIFTQEATSTLEVDQLIRRAREAGAEIVEVPLVEQSTYAGMFQDLDGYLWEVISWNT</sequence>
<dbReference type="EMBL" id="JAFBEC010000005">
    <property type="protein sequence ID" value="MBM7632932.1"/>
    <property type="molecule type" value="Genomic_DNA"/>
</dbReference>
<dbReference type="Gene3D" id="3.10.180.10">
    <property type="entry name" value="2,3-Dihydroxybiphenyl 1,2-Dioxygenase, domain 1"/>
    <property type="match status" value="1"/>
</dbReference>
<accession>A0ABS2PBY2</accession>
<evidence type="ECO:0000313" key="2">
    <source>
        <dbReference type="EMBL" id="MBM7632932.1"/>
    </source>
</evidence>